<organism evidence="2 3">
    <name type="scientific">Scleroderma citrinum Foug A</name>
    <dbReference type="NCBI Taxonomy" id="1036808"/>
    <lineage>
        <taxon>Eukaryota</taxon>
        <taxon>Fungi</taxon>
        <taxon>Dikarya</taxon>
        <taxon>Basidiomycota</taxon>
        <taxon>Agaricomycotina</taxon>
        <taxon>Agaricomycetes</taxon>
        <taxon>Agaricomycetidae</taxon>
        <taxon>Boletales</taxon>
        <taxon>Sclerodermatineae</taxon>
        <taxon>Sclerodermataceae</taxon>
        <taxon>Scleroderma</taxon>
    </lineage>
</organism>
<dbReference type="HOGENOM" id="CLU_009123_11_0_1"/>
<dbReference type="OrthoDB" id="1715602at2759"/>
<reference evidence="2 3" key="1">
    <citation type="submission" date="2014-04" db="EMBL/GenBank/DDBJ databases">
        <authorList>
            <consortium name="DOE Joint Genome Institute"/>
            <person name="Kuo A."/>
            <person name="Kohler A."/>
            <person name="Nagy L.G."/>
            <person name="Floudas D."/>
            <person name="Copeland A."/>
            <person name="Barry K.W."/>
            <person name="Cichocki N."/>
            <person name="Veneault-Fourrey C."/>
            <person name="LaButti K."/>
            <person name="Lindquist E.A."/>
            <person name="Lipzen A."/>
            <person name="Lundell T."/>
            <person name="Morin E."/>
            <person name="Murat C."/>
            <person name="Sun H."/>
            <person name="Tunlid A."/>
            <person name="Henrissat B."/>
            <person name="Grigoriev I.V."/>
            <person name="Hibbett D.S."/>
            <person name="Martin F."/>
            <person name="Nordberg H.P."/>
            <person name="Cantor M.N."/>
            <person name="Hua S.X."/>
        </authorList>
    </citation>
    <scope>NUCLEOTIDE SEQUENCE [LARGE SCALE GENOMIC DNA]</scope>
    <source>
        <strain evidence="2 3">Foug A</strain>
    </source>
</reference>
<evidence type="ECO:0000313" key="2">
    <source>
        <dbReference type="EMBL" id="KIM62383.1"/>
    </source>
</evidence>
<accession>A0A0C2ZLB9</accession>
<gene>
    <name evidence="2" type="ORF">SCLCIDRAFT_119841</name>
</gene>
<sequence>YPQLSHMALDYLTIPATSIDVEWLFSHGRLLLSHVHSQLSAQSMHALLCLGVWSQMKLGKDGDVKMVSEMQDVEGNDEMELEDDWDSIVVNN</sequence>
<feature type="domain" description="HAT C-terminal dimerisation" evidence="1">
    <location>
        <begin position="1"/>
        <end position="53"/>
    </location>
</feature>
<dbReference type="InterPro" id="IPR008906">
    <property type="entry name" value="HATC_C_dom"/>
</dbReference>
<dbReference type="Pfam" id="PF05699">
    <property type="entry name" value="Dimer_Tnp_hAT"/>
    <property type="match status" value="1"/>
</dbReference>
<dbReference type="EMBL" id="KN822043">
    <property type="protein sequence ID" value="KIM62383.1"/>
    <property type="molecule type" value="Genomic_DNA"/>
</dbReference>
<keyword evidence="3" id="KW-1185">Reference proteome</keyword>
<proteinExistence type="predicted"/>
<dbReference type="InParanoid" id="A0A0C2ZLB9"/>
<name>A0A0C2ZLB9_9AGAM</name>
<evidence type="ECO:0000313" key="3">
    <source>
        <dbReference type="Proteomes" id="UP000053989"/>
    </source>
</evidence>
<reference evidence="3" key="2">
    <citation type="submission" date="2015-01" db="EMBL/GenBank/DDBJ databases">
        <title>Evolutionary Origins and Diversification of the Mycorrhizal Mutualists.</title>
        <authorList>
            <consortium name="DOE Joint Genome Institute"/>
            <consortium name="Mycorrhizal Genomics Consortium"/>
            <person name="Kohler A."/>
            <person name="Kuo A."/>
            <person name="Nagy L.G."/>
            <person name="Floudas D."/>
            <person name="Copeland A."/>
            <person name="Barry K.W."/>
            <person name="Cichocki N."/>
            <person name="Veneault-Fourrey C."/>
            <person name="LaButti K."/>
            <person name="Lindquist E.A."/>
            <person name="Lipzen A."/>
            <person name="Lundell T."/>
            <person name="Morin E."/>
            <person name="Murat C."/>
            <person name="Riley R."/>
            <person name="Ohm R."/>
            <person name="Sun H."/>
            <person name="Tunlid A."/>
            <person name="Henrissat B."/>
            <person name="Grigoriev I.V."/>
            <person name="Hibbett D.S."/>
            <person name="Martin F."/>
        </authorList>
    </citation>
    <scope>NUCLEOTIDE SEQUENCE [LARGE SCALE GENOMIC DNA]</scope>
    <source>
        <strain evidence="3">Foug A</strain>
    </source>
</reference>
<dbReference type="Proteomes" id="UP000053989">
    <property type="component" value="Unassembled WGS sequence"/>
</dbReference>
<dbReference type="InterPro" id="IPR012337">
    <property type="entry name" value="RNaseH-like_sf"/>
</dbReference>
<dbReference type="AlphaFoldDB" id="A0A0C2ZLB9"/>
<dbReference type="GO" id="GO:0046983">
    <property type="term" value="F:protein dimerization activity"/>
    <property type="evidence" value="ECO:0007669"/>
    <property type="project" value="InterPro"/>
</dbReference>
<protein>
    <recommendedName>
        <fullName evidence="1">HAT C-terminal dimerisation domain-containing protein</fullName>
    </recommendedName>
</protein>
<evidence type="ECO:0000259" key="1">
    <source>
        <dbReference type="Pfam" id="PF05699"/>
    </source>
</evidence>
<feature type="non-terminal residue" evidence="2">
    <location>
        <position position="1"/>
    </location>
</feature>
<dbReference type="SUPFAM" id="SSF53098">
    <property type="entry name" value="Ribonuclease H-like"/>
    <property type="match status" value="1"/>
</dbReference>